<evidence type="ECO:0000313" key="2">
    <source>
        <dbReference type="EMBL" id="TWO31678.1"/>
    </source>
</evidence>
<evidence type="ECO:0000313" key="3">
    <source>
        <dbReference type="Proteomes" id="UP000295814"/>
    </source>
</evidence>
<dbReference type="AlphaFoldDB" id="A0A562YBL0"/>
<dbReference type="Pfam" id="PF13568">
    <property type="entry name" value="OMP_b-brl_2"/>
    <property type="match status" value="1"/>
</dbReference>
<dbReference type="OrthoDB" id="1421140at2"/>
<dbReference type="RefSeq" id="WP_133357213.1">
    <property type="nucleotide sequence ID" value="NZ_SMZJ02000008.1"/>
</dbReference>
<dbReference type="InterPro" id="IPR025665">
    <property type="entry name" value="Beta-barrel_OMP_2"/>
</dbReference>
<evidence type="ECO:0000259" key="1">
    <source>
        <dbReference type="Pfam" id="PF13568"/>
    </source>
</evidence>
<feature type="domain" description="Outer membrane protein beta-barrel" evidence="1">
    <location>
        <begin position="19"/>
        <end position="177"/>
    </location>
</feature>
<dbReference type="EMBL" id="SMZJ02000008">
    <property type="protein sequence ID" value="TWO31678.1"/>
    <property type="molecule type" value="Genomic_DNA"/>
</dbReference>
<keyword evidence="3" id="KW-1185">Reference proteome</keyword>
<organism evidence="2 3">
    <name type="scientific">Seonamhaeicola sediminis</name>
    <dbReference type="NCBI Taxonomy" id="2528206"/>
    <lineage>
        <taxon>Bacteria</taxon>
        <taxon>Pseudomonadati</taxon>
        <taxon>Bacteroidota</taxon>
        <taxon>Flavobacteriia</taxon>
        <taxon>Flavobacteriales</taxon>
        <taxon>Flavobacteriaceae</taxon>
    </lineage>
</organism>
<name>A0A562YBL0_9FLAO</name>
<gene>
    <name evidence="2" type="ORF">E1J38_012305</name>
</gene>
<dbReference type="Proteomes" id="UP000295814">
    <property type="component" value="Unassembled WGS sequence"/>
</dbReference>
<proteinExistence type="predicted"/>
<protein>
    <submittedName>
        <fullName evidence="2">PorT family protein</fullName>
    </submittedName>
</protein>
<reference evidence="2 3" key="1">
    <citation type="submission" date="2019-07" db="EMBL/GenBank/DDBJ databases">
        <title>Seonamhaeicola sp. W255 draft genome.</title>
        <authorList>
            <person name="Zhang X.-Y."/>
            <person name="Zhang R."/>
            <person name="Zhong Y.-L."/>
            <person name="Du Z.-J."/>
        </authorList>
    </citation>
    <scope>NUCLEOTIDE SEQUENCE [LARGE SCALE GENOMIC DNA]</scope>
    <source>
        <strain evidence="2 3">W255</strain>
    </source>
</reference>
<accession>A0A562YBL0</accession>
<comment type="caution">
    <text evidence="2">The sequence shown here is derived from an EMBL/GenBank/DDBJ whole genome shotgun (WGS) entry which is preliminary data.</text>
</comment>
<sequence length="238" mass="26684">MKLLYLLVTAFMLQSSFLFSQEFVLGLKGGLNNNTIGDINSRGGSISAGKPDEVFSPNKEISYLIGGYFMAEFGSFFIRPELNYVSLKNNYDFPVRKAKWETSKIEFPILLGVEVFEPISIYAGPSFNFYDEVILDGVQVTSFSDGGPDLEAKTISLNFGVMVRYNRFGIDLRYEISTNETEEELLDINNSAYGVNLADLRTYKPKMLSLSLSIDIFRTDGTNIADLFKSDKNCGCPY</sequence>